<dbReference type="PANTHER" id="PTHR40072">
    <property type="entry name" value="MOLYBDOPTERIN-GUANINE DINUCLEOTIDE BIOSYNTHESIS ADAPTER PROTEIN-RELATED"/>
    <property type="match status" value="1"/>
</dbReference>
<protein>
    <submittedName>
        <fullName evidence="2">Molybdopterin-guanine dinucleotide biosynthesis protein MobB</fullName>
    </submittedName>
</protein>
<dbReference type="NCBIfam" id="TIGR00176">
    <property type="entry name" value="mobB"/>
    <property type="match status" value="1"/>
</dbReference>
<keyword evidence="3" id="KW-1185">Reference proteome</keyword>
<dbReference type="SUPFAM" id="SSF52540">
    <property type="entry name" value="P-loop containing nucleoside triphosphate hydrolases"/>
    <property type="match status" value="1"/>
</dbReference>
<feature type="domain" description="Molybdopterin-guanine dinucleotide biosynthesis protein B (MobB)" evidence="1">
    <location>
        <begin position="5"/>
        <end position="131"/>
    </location>
</feature>
<dbReference type="InterPro" id="IPR027417">
    <property type="entry name" value="P-loop_NTPase"/>
</dbReference>
<dbReference type="EMBL" id="AP024488">
    <property type="protein sequence ID" value="BCS98285.1"/>
    <property type="molecule type" value="Genomic_DNA"/>
</dbReference>
<organism evidence="2 3">
    <name type="scientific">Desulfoluna limicola</name>
    <dbReference type="NCBI Taxonomy" id="2810562"/>
    <lineage>
        <taxon>Bacteria</taxon>
        <taxon>Pseudomonadati</taxon>
        <taxon>Thermodesulfobacteriota</taxon>
        <taxon>Desulfobacteria</taxon>
        <taxon>Desulfobacterales</taxon>
        <taxon>Desulfolunaceae</taxon>
        <taxon>Desulfoluna</taxon>
    </lineage>
</organism>
<evidence type="ECO:0000313" key="3">
    <source>
        <dbReference type="Proteomes" id="UP001320148"/>
    </source>
</evidence>
<dbReference type="Proteomes" id="UP001320148">
    <property type="component" value="Chromosome"/>
</dbReference>
<dbReference type="CDD" id="cd03116">
    <property type="entry name" value="MobB"/>
    <property type="match status" value="1"/>
</dbReference>
<dbReference type="InterPro" id="IPR004435">
    <property type="entry name" value="MobB_dom"/>
</dbReference>
<dbReference type="InterPro" id="IPR052539">
    <property type="entry name" value="MGD_biosynthesis_adapter"/>
</dbReference>
<evidence type="ECO:0000313" key="2">
    <source>
        <dbReference type="EMBL" id="BCS98285.1"/>
    </source>
</evidence>
<dbReference type="Pfam" id="PF03205">
    <property type="entry name" value="MobB"/>
    <property type="match status" value="1"/>
</dbReference>
<dbReference type="PANTHER" id="PTHR40072:SF1">
    <property type="entry name" value="MOLYBDOPTERIN-GUANINE DINUCLEOTIDE BIOSYNTHESIS ADAPTER PROTEIN"/>
    <property type="match status" value="1"/>
</dbReference>
<accession>A0ABN6FC88</accession>
<reference evidence="2 3" key="1">
    <citation type="submission" date="2021-02" db="EMBL/GenBank/DDBJ databases">
        <title>Complete genome of Desulfoluna sp. strain ASN36.</title>
        <authorList>
            <person name="Takahashi A."/>
            <person name="Kojima H."/>
            <person name="Fukui M."/>
        </authorList>
    </citation>
    <scope>NUCLEOTIDE SEQUENCE [LARGE SCALE GENOMIC DNA]</scope>
    <source>
        <strain evidence="2 3">ASN36</strain>
    </source>
</reference>
<evidence type="ECO:0000259" key="1">
    <source>
        <dbReference type="Pfam" id="PF03205"/>
    </source>
</evidence>
<sequence>MTVTLSIVGKSGSGKTTLITRIIPLLQQKGVRVGIIKHTAHGFEMDHEGKDSWKHQQAGADAVMVASDTAYALVKKVTPVRLEELEGQMADLDLIITEGYKGSDRPKIEVHRTATGKAPLKDLKLLVARITDAPQDDGLPTLDPDDAQGVADFIATTFL</sequence>
<proteinExistence type="predicted"/>
<name>A0ABN6FC88_9BACT</name>
<dbReference type="RefSeq" id="WP_236889690.1">
    <property type="nucleotide sequence ID" value="NZ_AP024488.1"/>
</dbReference>
<dbReference type="Gene3D" id="3.40.50.300">
    <property type="entry name" value="P-loop containing nucleotide triphosphate hydrolases"/>
    <property type="match status" value="1"/>
</dbReference>
<gene>
    <name evidence="2" type="ORF">DSLASN_39170</name>
</gene>